<sequence length="51" mass="6305">MARLNMPRWRSEFHKRDFFAMESVAVRMIRYNIKDWNNLKERILPENGFCS</sequence>
<protein>
    <submittedName>
        <fullName evidence="1">Uncharacterized protein</fullName>
    </submittedName>
</protein>
<reference evidence="2" key="1">
    <citation type="submission" date="2014-09" db="EMBL/GenBank/DDBJ databases">
        <authorList>
            <person name="Sharma Rahul"/>
            <person name="Thines Marco"/>
        </authorList>
    </citation>
    <scope>NUCLEOTIDE SEQUENCE [LARGE SCALE GENOMIC DNA]</scope>
</reference>
<proteinExistence type="predicted"/>
<dbReference type="AlphaFoldDB" id="A0A0P1AD73"/>
<evidence type="ECO:0000313" key="1">
    <source>
        <dbReference type="EMBL" id="CEG38904.1"/>
    </source>
</evidence>
<accession>A0A0P1AD73</accession>
<dbReference type="RefSeq" id="XP_024575273.1">
    <property type="nucleotide sequence ID" value="XM_024724391.1"/>
</dbReference>
<name>A0A0P1AD73_PLAHL</name>
<dbReference type="EMBL" id="CCYD01000322">
    <property type="protein sequence ID" value="CEG38904.1"/>
    <property type="molecule type" value="Genomic_DNA"/>
</dbReference>
<organism evidence="1 2">
    <name type="scientific">Plasmopara halstedii</name>
    <name type="common">Downy mildew of sunflower</name>
    <dbReference type="NCBI Taxonomy" id="4781"/>
    <lineage>
        <taxon>Eukaryota</taxon>
        <taxon>Sar</taxon>
        <taxon>Stramenopiles</taxon>
        <taxon>Oomycota</taxon>
        <taxon>Peronosporomycetes</taxon>
        <taxon>Peronosporales</taxon>
        <taxon>Peronosporaceae</taxon>
        <taxon>Plasmopara</taxon>
    </lineage>
</organism>
<dbReference type="GeneID" id="36404005"/>
<keyword evidence="2" id="KW-1185">Reference proteome</keyword>
<dbReference type="Proteomes" id="UP000054928">
    <property type="component" value="Unassembled WGS sequence"/>
</dbReference>
<evidence type="ECO:0000313" key="2">
    <source>
        <dbReference type="Proteomes" id="UP000054928"/>
    </source>
</evidence>